<accession>A0A7W6CED0</accession>
<name>A0A7W6CED0_9HYPH</name>
<comment type="caution">
    <text evidence="1">The sequence shown here is derived from an EMBL/GenBank/DDBJ whole genome shotgun (WGS) entry which is preliminary data.</text>
</comment>
<dbReference type="AlphaFoldDB" id="A0A7W6CED0"/>
<organism evidence="1 2">
    <name type="scientific">Rhizobium skierniewicense</name>
    <dbReference type="NCBI Taxonomy" id="984260"/>
    <lineage>
        <taxon>Bacteria</taxon>
        <taxon>Pseudomonadati</taxon>
        <taxon>Pseudomonadota</taxon>
        <taxon>Alphaproteobacteria</taxon>
        <taxon>Hyphomicrobiales</taxon>
        <taxon>Rhizobiaceae</taxon>
        <taxon>Rhizobium/Agrobacterium group</taxon>
        <taxon>Rhizobium</taxon>
    </lineage>
</organism>
<protein>
    <submittedName>
        <fullName evidence="1">Uncharacterized protein</fullName>
    </submittedName>
</protein>
<dbReference type="Proteomes" id="UP000565286">
    <property type="component" value="Unassembled WGS sequence"/>
</dbReference>
<dbReference type="EMBL" id="JACIDV010000018">
    <property type="protein sequence ID" value="MBB3948392.1"/>
    <property type="molecule type" value="Genomic_DNA"/>
</dbReference>
<sequence length="91" mass="10668">MKQDIDSILDTLLDQLASIEHERWAHWQKYMHSKALRQPDGSLIIPAYLVTKWERQIALPFAQLSEAEKDSDREQVQKYLPLLKSSLSKTF</sequence>
<evidence type="ECO:0000313" key="1">
    <source>
        <dbReference type="EMBL" id="MBB3948392.1"/>
    </source>
</evidence>
<evidence type="ECO:0000313" key="2">
    <source>
        <dbReference type="Proteomes" id="UP000565286"/>
    </source>
</evidence>
<dbReference type="RefSeq" id="WP_183897728.1">
    <property type="nucleotide sequence ID" value="NZ_JACIDV010000018.1"/>
</dbReference>
<reference evidence="1 2" key="1">
    <citation type="submission" date="2020-08" db="EMBL/GenBank/DDBJ databases">
        <title>Genomic Encyclopedia of Type Strains, Phase IV (KMG-IV): sequencing the most valuable type-strain genomes for metagenomic binning, comparative biology and taxonomic classification.</title>
        <authorList>
            <person name="Goeker M."/>
        </authorList>
    </citation>
    <scope>NUCLEOTIDE SEQUENCE [LARGE SCALE GENOMIC DNA]</scope>
    <source>
        <strain evidence="1 2">DSM 26438</strain>
    </source>
</reference>
<keyword evidence="2" id="KW-1185">Reference proteome</keyword>
<proteinExistence type="predicted"/>
<dbReference type="Gene3D" id="6.20.350.10">
    <property type="match status" value="1"/>
</dbReference>
<gene>
    <name evidence="1" type="ORF">GGQ73_004379</name>
</gene>